<dbReference type="eggNOG" id="ENOG5033DJY">
    <property type="taxonomic scope" value="Bacteria"/>
</dbReference>
<gene>
    <name evidence="1" type="ORF">Salmuc_03508</name>
</gene>
<dbReference type="RefSeq" id="WP_020039156.1">
    <property type="nucleotide sequence ID" value="NZ_KE557280.1"/>
</dbReference>
<dbReference type="OrthoDB" id="7842157at2"/>
<dbReference type="HOGENOM" id="CLU_1314668_0_0_5"/>
<protein>
    <submittedName>
        <fullName evidence="1">Uncharacterized protein</fullName>
    </submittedName>
</protein>
<keyword evidence="2" id="KW-1185">Reference proteome</keyword>
<evidence type="ECO:0000313" key="2">
    <source>
        <dbReference type="Proteomes" id="UP000015347"/>
    </source>
</evidence>
<accession>S9RJV1</accession>
<organism evidence="1 2">
    <name type="scientific">Salipiger mucosus DSM 16094</name>
    <dbReference type="NCBI Taxonomy" id="1123237"/>
    <lineage>
        <taxon>Bacteria</taxon>
        <taxon>Pseudomonadati</taxon>
        <taxon>Pseudomonadota</taxon>
        <taxon>Alphaproteobacteria</taxon>
        <taxon>Rhodobacterales</taxon>
        <taxon>Roseobacteraceae</taxon>
        <taxon>Salipiger</taxon>
    </lineage>
</organism>
<dbReference type="EMBL" id="APVH01000039">
    <property type="protein sequence ID" value="EPX78400.1"/>
    <property type="molecule type" value="Genomic_DNA"/>
</dbReference>
<evidence type="ECO:0000313" key="1">
    <source>
        <dbReference type="EMBL" id="EPX78400.1"/>
    </source>
</evidence>
<proteinExistence type="predicted"/>
<dbReference type="Proteomes" id="UP000015347">
    <property type="component" value="Unassembled WGS sequence"/>
</dbReference>
<dbReference type="AlphaFoldDB" id="S9RJV1"/>
<comment type="caution">
    <text evidence="1">The sequence shown here is derived from an EMBL/GenBank/DDBJ whole genome shotgun (WGS) entry which is preliminary data.</text>
</comment>
<dbReference type="STRING" id="1123237.Salmuc_03508"/>
<sequence length="209" mass="23900">MEDAEEWYGGFTVPKKIRRHTGKYSGLMTVAELARAVTPPGKDKTKVADQLRWYLRQGYLTPVAREEEGRKAFLFLPDQALVAEVLFRMAEFGIAETEAGLAANQAFNVWREDDLPEGKPPHPTPGLMVIRDYEAGHRDWSFELWCFIEVSTGQKRFHARLAANQRRIGTSLRWGKENGHDPRAVFAVDLVDVLDPIHPRNRKKREGMN</sequence>
<name>S9RJV1_9RHOB</name>
<reference evidence="2" key="1">
    <citation type="journal article" date="2014" name="Stand. Genomic Sci.">
        <title>Genome sequence of the exopolysaccharide-producing Salipiger mucosus type strain (DSM 16094(T)), a moderately halophilic member of the Roseobacter clade.</title>
        <authorList>
            <person name="Riedel T."/>
            <person name="Spring S."/>
            <person name="Fiebig A."/>
            <person name="Petersen J."/>
            <person name="Kyrpides N.C."/>
            <person name="Goker M."/>
            <person name="Klenk H.P."/>
        </authorList>
    </citation>
    <scope>NUCLEOTIDE SEQUENCE [LARGE SCALE GENOMIC DNA]</scope>
    <source>
        <strain evidence="2">DSM 16094</strain>
    </source>
</reference>